<keyword evidence="4" id="KW-0479">Metal-binding</keyword>
<feature type="region of interest" description="Disordered" evidence="16">
    <location>
        <begin position="535"/>
        <end position="576"/>
    </location>
</feature>
<comment type="subcellular location">
    <subcellularLocation>
        <location evidence="1">Nucleus</location>
    </subcellularLocation>
</comment>
<dbReference type="GeneID" id="105895761"/>
<dbReference type="SUPFAM" id="SSF57667">
    <property type="entry name" value="beta-beta-alpha zinc fingers"/>
    <property type="match status" value="5"/>
</dbReference>
<feature type="compositionally biased region" description="Acidic residues" evidence="16">
    <location>
        <begin position="559"/>
        <end position="576"/>
    </location>
</feature>
<sequence>MPRRKQSNPQPVKLDYEDGITVGNPDTLVLESNLLLGQDLEFGEADFKIIGFDRDSDCASGDMGMAVYSLSDEECSSYKQLSLGSDVDDLRDPASDDAFPPRLSCGGCGGILEDPQQHLCLRCGAHNHSGTGRRSAGGATPAKTTQGDVRLRAQRRSKPAKTSPIPTTTTTTTCTLSAGRKNFSCHLCSFTSRYSNHLKRHMKTHNGEKPYQCPHCPYASAQLVNLQRHMRIHTGEKPYKCSQCAFACSSLGNLRRHQRMHAQERPHTCSQCSYRASSSLSLKRHMTTHKSSSSNNSSSSSNREEAIEDGVVSDFMMCISSSDSDFLHSYDSLQEDQPPSSLLEPGAEEDQGVPSLLFPCGLDQEPPSPVNGHAASSAERPLQESPRSPEPPAPGGRAKAPERLYTCPVCPFTSQYPNHLARHSKTHSGEKPYGCPHCPYASAHLDNLKRHMRVHTGEKPYACDLCDYACGNLANLRRHERIHTGAKPFLCPLCPYSCNQSMNLKRHMLRHSGHKPHRCPLCSYTTGHWDNYKRHQKKHSGSVPQGWAQSQAVQQEQQQQEEEEEEQEEEQEEEEV</sequence>
<dbReference type="KEGG" id="char:105895761"/>
<dbReference type="PANTHER" id="PTHR24393:SF165">
    <property type="entry name" value="ZINC FINGER PROTEIN 555-LIKE"/>
    <property type="match status" value="1"/>
</dbReference>
<evidence type="ECO:0000313" key="20">
    <source>
        <dbReference type="RefSeq" id="XP_031436643.1"/>
    </source>
</evidence>
<accession>A0A6P3VQ25</accession>
<dbReference type="Pfam" id="PF00096">
    <property type="entry name" value="zf-C2H2"/>
    <property type="match status" value="5"/>
</dbReference>
<feature type="domain" description="C2H2-type" evidence="17">
    <location>
        <begin position="517"/>
        <end position="544"/>
    </location>
</feature>
<dbReference type="PROSITE" id="PS50157">
    <property type="entry name" value="ZINC_FINGER_C2H2_2"/>
    <property type="match status" value="9"/>
</dbReference>
<dbReference type="GeneTree" id="ENSGT00940000158687"/>
<keyword evidence="8" id="KW-0805">Transcription regulation</keyword>
<dbReference type="FunFam" id="3.30.160.60:FF:000630">
    <property type="entry name" value="Zinc finger protein 180"/>
    <property type="match status" value="1"/>
</dbReference>
<dbReference type="FunFam" id="3.30.160.60:FF:000395">
    <property type="entry name" value="zinc finger protein 513"/>
    <property type="match status" value="2"/>
</dbReference>
<protein>
    <recommendedName>
        <fullName evidence="14">Zinc finger protein 513</fullName>
    </recommendedName>
</protein>
<keyword evidence="6 15" id="KW-0863">Zinc-finger</keyword>
<feature type="domain" description="C2H2-type" evidence="17">
    <location>
        <begin position="433"/>
        <end position="460"/>
    </location>
</feature>
<dbReference type="GO" id="GO:0008270">
    <property type="term" value="F:zinc ion binding"/>
    <property type="evidence" value="ECO:0007669"/>
    <property type="project" value="UniProtKB-KW"/>
</dbReference>
<dbReference type="FunFam" id="3.30.160.60:FF:001967">
    <property type="entry name" value="Ras-responsive element-binding protein"/>
    <property type="match status" value="1"/>
</dbReference>
<dbReference type="InterPro" id="IPR036236">
    <property type="entry name" value="Znf_C2H2_sf"/>
</dbReference>
<dbReference type="PROSITE" id="PS00028">
    <property type="entry name" value="ZINC_FINGER_C2H2_1"/>
    <property type="match status" value="3"/>
</dbReference>
<organism evidence="18 19">
    <name type="scientific">Clupea harengus</name>
    <name type="common">Atlantic herring</name>
    <dbReference type="NCBI Taxonomy" id="7950"/>
    <lineage>
        <taxon>Eukaryota</taxon>
        <taxon>Metazoa</taxon>
        <taxon>Chordata</taxon>
        <taxon>Craniata</taxon>
        <taxon>Vertebrata</taxon>
        <taxon>Euteleostomi</taxon>
        <taxon>Actinopterygii</taxon>
        <taxon>Neopterygii</taxon>
        <taxon>Teleostei</taxon>
        <taxon>Clupei</taxon>
        <taxon>Clupeiformes</taxon>
        <taxon>Clupeoidei</taxon>
        <taxon>Clupeidae</taxon>
        <taxon>Clupea</taxon>
    </lineage>
</organism>
<evidence type="ECO:0000256" key="16">
    <source>
        <dbReference type="SAM" id="MobiDB-lite"/>
    </source>
</evidence>
<reference evidence="19 20" key="1">
    <citation type="submission" date="2025-04" db="UniProtKB">
        <authorList>
            <consortium name="RefSeq"/>
        </authorList>
    </citation>
    <scope>IDENTIFICATION</scope>
</reference>
<evidence type="ECO:0000313" key="18">
    <source>
        <dbReference type="Proteomes" id="UP000515152"/>
    </source>
</evidence>
<proteinExistence type="inferred from homology"/>
<dbReference type="AlphaFoldDB" id="A0A6P3VQ25"/>
<keyword evidence="3" id="KW-0597">Phosphoprotein</keyword>
<keyword evidence="9" id="KW-0238">DNA-binding</keyword>
<feature type="compositionally biased region" description="Low complexity" evidence="16">
    <location>
        <begin position="291"/>
        <end position="301"/>
    </location>
</feature>
<evidence type="ECO:0000256" key="7">
    <source>
        <dbReference type="ARBA" id="ARBA00022833"/>
    </source>
</evidence>
<dbReference type="GO" id="GO:0001228">
    <property type="term" value="F:DNA-binding transcription activator activity, RNA polymerase II-specific"/>
    <property type="evidence" value="ECO:0007669"/>
    <property type="project" value="TreeGrafter"/>
</dbReference>
<dbReference type="RefSeq" id="XP_012677899.2">
    <property type="nucleotide sequence ID" value="XM_012822445.3"/>
</dbReference>
<evidence type="ECO:0000259" key="17">
    <source>
        <dbReference type="PROSITE" id="PS50157"/>
    </source>
</evidence>
<dbReference type="InterPro" id="IPR013087">
    <property type="entry name" value="Znf_C2H2_type"/>
</dbReference>
<feature type="domain" description="C2H2-type" evidence="17">
    <location>
        <begin position="183"/>
        <end position="210"/>
    </location>
</feature>
<feature type="domain" description="C2H2-type" evidence="17">
    <location>
        <begin position="489"/>
        <end position="516"/>
    </location>
</feature>
<evidence type="ECO:0000256" key="11">
    <source>
        <dbReference type="ARBA" id="ARBA00023242"/>
    </source>
</evidence>
<evidence type="ECO:0000256" key="13">
    <source>
        <dbReference type="ARBA" id="ARBA00064373"/>
    </source>
</evidence>
<evidence type="ECO:0000256" key="15">
    <source>
        <dbReference type="PROSITE-ProRule" id="PRU00042"/>
    </source>
</evidence>
<feature type="compositionally biased region" description="Polar residues" evidence="16">
    <location>
        <begin position="331"/>
        <end position="340"/>
    </location>
</feature>
<evidence type="ECO:0000256" key="3">
    <source>
        <dbReference type="ARBA" id="ARBA00022553"/>
    </source>
</evidence>
<comment type="subunit">
    <text evidence="13">Binds DNA. Can associate with the proximal promoter regions of PAX6 and SP4, and their known targets including ARR3, RHO, OPN1MW2 and OPN1SW.</text>
</comment>
<feature type="domain" description="C2H2-type" evidence="17">
    <location>
        <begin position="461"/>
        <end position="488"/>
    </location>
</feature>
<evidence type="ECO:0000313" key="19">
    <source>
        <dbReference type="RefSeq" id="XP_012677899.2"/>
    </source>
</evidence>
<evidence type="ECO:0000256" key="5">
    <source>
        <dbReference type="ARBA" id="ARBA00022737"/>
    </source>
</evidence>
<feature type="region of interest" description="Disordered" evidence="16">
    <location>
        <begin position="329"/>
        <end position="400"/>
    </location>
</feature>
<evidence type="ECO:0000256" key="4">
    <source>
        <dbReference type="ARBA" id="ARBA00022723"/>
    </source>
</evidence>
<feature type="region of interest" description="Disordered" evidence="16">
    <location>
        <begin position="130"/>
        <end position="171"/>
    </location>
</feature>
<feature type="domain" description="C2H2-type" evidence="17">
    <location>
        <begin position="211"/>
        <end position="238"/>
    </location>
</feature>
<gene>
    <name evidence="19 20" type="primary">LOC105895761</name>
</gene>
<keyword evidence="11" id="KW-0539">Nucleus</keyword>
<keyword evidence="7" id="KW-0862">Zinc</keyword>
<evidence type="ECO:0000256" key="8">
    <source>
        <dbReference type="ARBA" id="ARBA00023015"/>
    </source>
</evidence>
<feature type="domain" description="C2H2-type" evidence="17">
    <location>
        <begin position="267"/>
        <end position="294"/>
    </location>
</feature>
<dbReference type="Gene3D" id="3.30.160.60">
    <property type="entry name" value="Classic Zinc Finger"/>
    <property type="match status" value="8"/>
</dbReference>
<feature type="domain" description="C2H2-type" evidence="17">
    <location>
        <begin position="239"/>
        <end position="266"/>
    </location>
</feature>
<evidence type="ECO:0000256" key="1">
    <source>
        <dbReference type="ARBA" id="ARBA00004123"/>
    </source>
</evidence>
<keyword evidence="18" id="KW-1185">Reference proteome</keyword>
<dbReference type="SMART" id="SM00355">
    <property type="entry name" value="ZnF_C2H2"/>
    <property type="match status" value="9"/>
</dbReference>
<evidence type="ECO:0000256" key="9">
    <source>
        <dbReference type="ARBA" id="ARBA00023125"/>
    </source>
</evidence>
<comment type="similarity">
    <text evidence="2">Belongs to the krueppel C2H2-type zinc-finger protein family.</text>
</comment>
<evidence type="ECO:0000256" key="10">
    <source>
        <dbReference type="ARBA" id="ARBA00023163"/>
    </source>
</evidence>
<dbReference type="PANTHER" id="PTHR24393">
    <property type="entry name" value="ZINC FINGER PROTEIN"/>
    <property type="match status" value="1"/>
</dbReference>
<dbReference type="RefSeq" id="XP_031436643.1">
    <property type="nucleotide sequence ID" value="XM_031580783.2"/>
</dbReference>
<feature type="domain" description="C2H2-type" evidence="17">
    <location>
        <begin position="405"/>
        <end position="432"/>
    </location>
</feature>
<dbReference type="GO" id="GO:0005634">
    <property type="term" value="C:nucleus"/>
    <property type="evidence" value="ECO:0007669"/>
    <property type="project" value="UniProtKB-SubCell"/>
</dbReference>
<comment type="function">
    <text evidence="12">Transcriptional regulator that plays a role in retinal development and maintenance.</text>
</comment>
<dbReference type="FunFam" id="3.30.160.60:FF:000123">
    <property type="entry name" value="transcriptional repressor CTCF isoform X1"/>
    <property type="match status" value="1"/>
</dbReference>
<feature type="region of interest" description="Disordered" evidence="16">
    <location>
        <begin position="283"/>
        <end position="305"/>
    </location>
</feature>
<dbReference type="GO" id="GO:0000978">
    <property type="term" value="F:RNA polymerase II cis-regulatory region sequence-specific DNA binding"/>
    <property type="evidence" value="ECO:0007669"/>
    <property type="project" value="TreeGrafter"/>
</dbReference>
<evidence type="ECO:0000256" key="12">
    <source>
        <dbReference type="ARBA" id="ARBA00053347"/>
    </source>
</evidence>
<dbReference type="Proteomes" id="UP000515152">
    <property type="component" value="Chromosome 14"/>
</dbReference>
<keyword evidence="5" id="KW-0677">Repeat</keyword>
<evidence type="ECO:0000256" key="2">
    <source>
        <dbReference type="ARBA" id="ARBA00006991"/>
    </source>
</evidence>
<evidence type="ECO:0000256" key="6">
    <source>
        <dbReference type="ARBA" id="ARBA00022771"/>
    </source>
</evidence>
<keyword evidence="10" id="KW-0804">Transcription</keyword>
<name>A0A6P3VQ25_CLUHA</name>
<dbReference type="FunFam" id="3.30.160.60:FF:000049">
    <property type="entry name" value="transcriptional repressor CTCF isoform X1"/>
    <property type="match status" value="2"/>
</dbReference>
<dbReference type="OrthoDB" id="654211at2759"/>
<evidence type="ECO:0000256" key="14">
    <source>
        <dbReference type="ARBA" id="ARBA00068683"/>
    </source>
</evidence>